<name>I8AMI9_9BACL</name>
<keyword evidence="4" id="KW-1185">Reference proteome</keyword>
<sequence length="290" mass="33523">MLKKQKEEDLYSLRNIAKKRLYPGELGGFLWASLFMSGVMTLVLTFGVYATVYSHVPFWTSIANWALCNFFLQFLFALFFSKGKNAFRFQKTLLLLVIFYSIKLPFDYYTGYYFFTEGTQHSTLFKNTSITLAIGGIIFLILFTIRGFVKMRKGDFKENGPGLYNFRESKFFFSLPVIFGVTLFVGTIIKLLSRLDTDLSKTIQLTLFLLALAILHYALVLAIPEIILVAYCKFRFKSFIIAPRKPPLQETPREVILRKRKPIERKASKTAKSDNLKENNRNCNSFITLQ</sequence>
<feature type="transmembrane region" description="Helical" evidence="2">
    <location>
        <begin position="28"/>
        <end position="50"/>
    </location>
</feature>
<feature type="transmembrane region" description="Helical" evidence="2">
    <location>
        <begin position="205"/>
        <end position="231"/>
    </location>
</feature>
<feature type="transmembrane region" description="Helical" evidence="2">
    <location>
        <begin position="62"/>
        <end position="80"/>
    </location>
</feature>
<protein>
    <submittedName>
        <fullName evidence="3">Uncharacterized protein</fullName>
    </submittedName>
</protein>
<keyword evidence="2" id="KW-0812">Transmembrane</keyword>
<feature type="transmembrane region" description="Helical" evidence="2">
    <location>
        <begin position="130"/>
        <end position="149"/>
    </location>
</feature>
<comment type="caution">
    <text evidence="3">The sequence shown here is derived from an EMBL/GenBank/DDBJ whole genome shotgun (WGS) entry which is preliminary data.</text>
</comment>
<reference evidence="3 4" key="1">
    <citation type="journal article" date="2012" name="J. Bacteriol.">
        <title>Genome of Bacillus macauensis ZFHKF-1, a Long-Chain-Forming Bacterium.</title>
        <authorList>
            <person name="Cai L."/>
            <person name="Zhang T."/>
        </authorList>
    </citation>
    <scope>NUCLEOTIDE SEQUENCE [LARGE SCALE GENOMIC DNA]</scope>
    <source>
        <strain evidence="3 4">ZFHKF-1</strain>
    </source>
</reference>
<dbReference type="Proteomes" id="UP000004080">
    <property type="component" value="Unassembled WGS sequence"/>
</dbReference>
<evidence type="ECO:0000313" key="4">
    <source>
        <dbReference type="Proteomes" id="UP000004080"/>
    </source>
</evidence>
<feature type="compositionally biased region" description="Basic and acidic residues" evidence="1">
    <location>
        <begin position="268"/>
        <end position="280"/>
    </location>
</feature>
<feature type="region of interest" description="Disordered" evidence="1">
    <location>
        <begin position="268"/>
        <end position="290"/>
    </location>
</feature>
<accession>I8AMI9</accession>
<dbReference type="PATRIC" id="fig|1196324.3.peg.295"/>
<gene>
    <name evidence="3" type="ORF">A374_01479</name>
</gene>
<feature type="transmembrane region" description="Helical" evidence="2">
    <location>
        <begin position="170"/>
        <end position="193"/>
    </location>
</feature>
<evidence type="ECO:0000256" key="1">
    <source>
        <dbReference type="SAM" id="MobiDB-lite"/>
    </source>
</evidence>
<feature type="transmembrane region" description="Helical" evidence="2">
    <location>
        <begin position="92"/>
        <end position="110"/>
    </location>
</feature>
<dbReference type="AlphaFoldDB" id="I8AMI9"/>
<evidence type="ECO:0000256" key="2">
    <source>
        <dbReference type="SAM" id="Phobius"/>
    </source>
</evidence>
<dbReference type="OrthoDB" id="2678099at2"/>
<keyword evidence="2" id="KW-0472">Membrane</keyword>
<organism evidence="3 4">
    <name type="scientific">Fictibacillus macauensis ZFHKF-1</name>
    <dbReference type="NCBI Taxonomy" id="1196324"/>
    <lineage>
        <taxon>Bacteria</taxon>
        <taxon>Bacillati</taxon>
        <taxon>Bacillota</taxon>
        <taxon>Bacilli</taxon>
        <taxon>Bacillales</taxon>
        <taxon>Fictibacillaceae</taxon>
        <taxon>Fictibacillus</taxon>
    </lineage>
</organism>
<keyword evidence="2" id="KW-1133">Transmembrane helix</keyword>
<proteinExistence type="predicted"/>
<evidence type="ECO:0000313" key="3">
    <source>
        <dbReference type="EMBL" id="EIT87197.1"/>
    </source>
</evidence>
<dbReference type="STRING" id="1196324.A374_01479"/>
<dbReference type="RefSeq" id="WP_007200398.1">
    <property type="nucleotide sequence ID" value="NZ_AKKV01000014.1"/>
</dbReference>
<dbReference type="EMBL" id="AKKV01000014">
    <property type="protein sequence ID" value="EIT87197.1"/>
    <property type="molecule type" value="Genomic_DNA"/>
</dbReference>
<feature type="compositionally biased region" description="Polar residues" evidence="1">
    <location>
        <begin position="281"/>
        <end position="290"/>
    </location>
</feature>